<sequence>MDVDPNNDNDSLSSDEERFDRFRREADNQPREVSNYGVPPNADDDHPIHDVDNNSRENPGADLFVPPPPSRVGSPGLTAAELVVNWTLRSSPRSSLGDIIIPTGIRDLINGLPNPVLGVDKLEKLFNHARGRPNVQLLIKKSYTTNIEGLRQQLNDIVTNYYKPPVIGSQKDRDFVKWIEKFRDRF</sequence>
<feature type="region of interest" description="Disordered" evidence="1">
    <location>
        <begin position="1"/>
        <end position="72"/>
    </location>
</feature>
<protein>
    <submittedName>
        <fullName evidence="2">Uncharacterized protein</fullName>
    </submittedName>
</protein>
<dbReference type="EMBL" id="JAFNEN010000879">
    <property type="protein sequence ID" value="KAG8176457.1"/>
    <property type="molecule type" value="Genomic_DNA"/>
</dbReference>
<gene>
    <name evidence="2" type="ORF">JTE90_023104</name>
</gene>
<comment type="caution">
    <text evidence="2">The sequence shown here is derived from an EMBL/GenBank/DDBJ whole genome shotgun (WGS) entry which is preliminary data.</text>
</comment>
<dbReference type="AlphaFoldDB" id="A0AAV6TWJ0"/>
<dbReference type="Proteomes" id="UP000827092">
    <property type="component" value="Unassembled WGS sequence"/>
</dbReference>
<feature type="compositionally biased region" description="Basic and acidic residues" evidence="1">
    <location>
        <begin position="43"/>
        <end position="55"/>
    </location>
</feature>
<name>A0AAV6TWJ0_9ARAC</name>
<organism evidence="2 3">
    <name type="scientific">Oedothorax gibbosus</name>
    <dbReference type="NCBI Taxonomy" id="931172"/>
    <lineage>
        <taxon>Eukaryota</taxon>
        <taxon>Metazoa</taxon>
        <taxon>Ecdysozoa</taxon>
        <taxon>Arthropoda</taxon>
        <taxon>Chelicerata</taxon>
        <taxon>Arachnida</taxon>
        <taxon>Araneae</taxon>
        <taxon>Araneomorphae</taxon>
        <taxon>Entelegynae</taxon>
        <taxon>Araneoidea</taxon>
        <taxon>Linyphiidae</taxon>
        <taxon>Erigoninae</taxon>
        <taxon>Oedothorax</taxon>
    </lineage>
</organism>
<evidence type="ECO:0000256" key="1">
    <source>
        <dbReference type="SAM" id="MobiDB-lite"/>
    </source>
</evidence>
<evidence type="ECO:0000313" key="2">
    <source>
        <dbReference type="EMBL" id="KAG8176457.1"/>
    </source>
</evidence>
<feature type="compositionally biased region" description="Basic and acidic residues" evidence="1">
    <location>
        <begin position="15"/>
        <end position="30"/>
    </location>
</feature>
<proteinExistence type="predicted"/>
<reference evidence="2 3" key="1">
    <citation type="journal article" date="2022" name="Nat. Ecol. Evol.">
        <title>A masculinizing supergene underlies an exaggerated male reproductive morph in a spider.</title>
        <authorList>
            <person name="Hendrickx F."/>
            <person name="De Corte Z."/>
            <person name="Sonet G."/>
            <person name="Van Belleghem S.M."/>
            <person name="Kostlbacher S."/>
            <person name="Vangestel C."/>
        </authorList>
    </citation>
    <scope>NUCLEOTIDE SEQUENCE [LARGE SCALE GENOMIC DNA]</scope>
    <source>
        <strain evidence="2">W744_W776</strain>
    </source>
</reference>
<accession>A0AAV6TWJ0</accession>
<keyword evidence="3" id="KW-1185">Reference proteome</keyword>
<evidence type="ECO:0000313" key="3">
    <source>
        <dbReference type="Proteomes" id="UP000827092"/>
    </source>
</evidence>